<evidence type="ECO:0000313" key="1">
    <source>
        <dbReference type="EMBL" id="KKK61766.1"/>
    </source>
</evidence>
<accession>A0A0F8ZPD5</accession>
<comment type="caution">
    <text evidence="1">The sequence shown here is derived from an EMBL/GenBank/DDBJ whole genome shotgun (WGS) entry which is preliminary data.</text>
</comment>
<reference evidence="1" key="1">
    <citation type="journal article" date="2015" name="Nature">
        <title>Complex archaea that bridge the gap between prokaryotes and eukaryotes.</title>
        <authorList>
            <person name="Spang A."/>
            <person name="Saw J.H."/>
            <person name="Jorgensen S.L."/>
            <person name="Zaremba-Niedzwiedzka K."/>
            <person name="Martijn J."/>
            <person name="Lind A.E."/>
            <person name="van Eijk R."/>
            <person name="Schleper C."/>
            <person name="Guy L."/>
            <person name="Ettema T.J."/>
        </authorList>
    </citation>
    <scope>NUCLEOTIDE SEQUENCE</scope>
</reference>
<proteinExistence type="predicted"/>
<gene>
    <name evidence="1" type="ORF">LCGC14_3011060</name>
</gene>
<dbReference type="EMBL" id="LAZR01062321">
    <property type="protein sequence ID" value="KKK61766.1"/>
    <property type="molecule type" value="Genomic_DNA"/>
</dbReference>
<feature type="non-terminal residue" evidence="1">
    <location>
        <position position="1"/>
    </location>
</feature>
<dbReference type="AlphaFoldDB" id="A0A0F8ZPD5"/>
<sequence>IKRCNLCRNHDRQVSHGVEYTPKKLAVFVKHIRAVKAAIKLALEDEEVLQKL</sequence>
<organism evidence="1">
    <name type="scientific">marine sediment metagenome</name>
    <dbReference type="NCBI Taxonomy" id="412755"/>
    <lineage>
        <taxon>unclassified sequences</taxon>
        <taxon>metagenomes</taxon>
        <taxon>ecological metagenomes</taxon>
    </lineage>
</organism>
<name>A0A0F8ZPD5_9ZZZZ</name>
<protein>
    <submittedName>
        <fullName evidence="1">Uncharacterized protein</fullName>
    </submittedName>
</protein>